<dbReference type="EMBL" id="FNEH01000003">
    <property type="protein sequence ID" value="SDI24500.1"/>
    <property type="molecule type" value="Genomic_DNA"/>
</dbReference>
<accession>A0A1G6L4M8</accession>
<feature type="compositionally biased region" description="Basic and acidic residues" evidence="4">
    <location>
        <begin position="122"/>
        <end position="149"/>
    </location>
</feature>
<comment type="similarity">
    <text evidence="3">Belongs to the bacterial microcompartments protein family.</text>
</comment>
<dbReference type="InterPro" id="IPR000249">
    <property type="entry name" value="BMC_dom"/>
</dbReference>
<dbReference type="InterPro" id="IPR044872">
    <property type="entry name" value="CcmK/CsoS1_BMC"/>
</dbReference>
<evidence type="ECO:0000259" key="5">
    <source>
        <dbReference type="PROSITE" id="PS51930"/>
    </source>
</evidence>
<organism evidence="6 9">
    <name type="scientific">Halanaerobium congolense</name>
    <dbReference type="NCBI Taxonomy" id="54121"/>
    <lineage>
        <taxon>Bacteria</taxon>
        <taxon>Bacillati</taxon>
        <taxon>Bacillota</taxon>
        <taxon>Clostridia</taxon>
        <taxon>Halanaerobiales</taxon>
        <taxon>Halanaerobiaceae</taxon>
        <taxon>Halanaerobium</taxon>
    </lineage>
</organism>
<dbReference type="Gene3D" id="3.30.70.1710">
    <property type="match status" value="1"/>
</dbReference>
<dbReference type="SUPFAM" id="SSF143414">
    <property type="entry name" value="CcmK-like"/>
    <property type="match status" value="1"/>
</dbReference>
<evidence type="ECO:0000313" key="7">
    <source>
        <dbReference type="EMBL" id="SDI24500.1"/>
    </source>
</evidence>
<feature type="compositionally biased region" description="Acidic residues" evidence="4">
    <location>
        <begin position="105"/>
        <end position="121"/>
    </location>
</feature>
<name>A0A1G6L4M8_9FIRM</name>
<dbReference type="PANTHER" id="PTHR33941">
    <property type="entry name" value="PROPANEDIOL UTILIZATION PROTEIN PDUA"/>
    <property type="match status" value="1"/>
</dbReference>
<dbReference type="RefSeq" id="WP_089716144.1">
    <property type="nucleotide sequence ID" value="NZ_FMYT01000005.1"/>
</dbReference>
<dbReference type="GO" id="GO:0031469">
    <property type="term" value="C:bacterial microcompartment"/>
    <property type="evidence" value="ECO:0007669"/>
    <property type="project" value="UniProtKB-SubCell"/>
</dbReference>
<dbReference type="InterPro" id="IPR037233">
    <property type="entry name" value="CcmK-like_sf"/>
</dbReference>
<dbReference type="CDD" id="cd07045">
    <property type="entry name" value="BMC_CcmK_like"/>
    <property type="match status" value="1"/>
</dbReference>
<dbReference type="InterPro" id="IPR050575">
    <property type="entry name" value="BMC_shell"/>
</dbReference>
<evidence type="ECO:0000256" key="3">
    <source>
        <dbReference type="PROSITE-ProRule" id="PRU01278"/>
    </source>
</evidence>
<dbReference type="EMBL" id="FMYT01000005">
    <property type="protein sequence ID" value="SDC38081.1"/>
    <property type="molecule type" value="Genomic_DNA"/>
</dbReference>
<comment type="subcellular location">
    <subcellularLocation>
        <location evidence="1">Bacterial microcompartment</location>
    </subcellularLocation>
</comment>
<reference evidence="7 8" key="2">
    <citation type="submission" date="2016-10" db="EMBL/GenBank/DDBJ databases">
        <authorList>
            <person name="de Groot N.N."/>
        </authorList>
    </citation>
    <scope>NUCLEOTIDE SEQUENCE [LARGE SCALE GENOMIC DNA]</scope>
    <source>
        <strain evidence="7 8">WG7</strain>
    </source>
</reference>
<proteinExistence type="inferred from homology"/>
<reference evidence="6 9" key="1">
    <citation type="submission" date="2016-10" db="EMBL/GenBank/DDBJ databases">
        <authorList>
            <person name="Varghese N."/>
            <person name="Submissions S."/>
        </authorList>
    </citation>
    <scope>NUCLEOTIDE SEQUENCE [LARGE SCALE GENOMIC DNA]</scope>
    <source>
        <strain evidence="6 9">WG10</strain>
    </source>
</reference>
<evidence type="ECO:0000313" key="9">
    <source>
        <dbReference type="Proteomes" id="UP000324896"/>
    </source>
</evidence>
<dbReference type="PROSITE" id="PS51930">
    <property type="entry name" value="BMC_2"/>
    <property type="match status" value="1"/>
</dbReference>
<feature type="region of interest" description="Disordered" evidence="4">
    <location>
        <begin position="88"/>
        <end position="176"/>
    </location>
</feature>
<gene>
    <name evidence="6" type="ORF">SAMN04488597_105109</name>
    <name evidence="7" type="ORF">SAMN04515654_103143</name>
</gene>
<evidence type="ECO:0000313" key="6">
    <source>
        <dbReference type="EMBL" id="SDC38081.1"/>
    </source>
</evidence>
<dbReference type="Proteomes" id="UP000324896">
    <property type="component" value="Unassembled WGS sequence"/>
</dbReference>
<evidence type="ECO:0000256" key="1">
    <source>
        <dbReference type="ARBA" id="ARBA00024322"/>
    </source>
</evidence>
<evidence type="ECO:0000313" key="8">
    <source>
        <dbReference type="Proteomes" id="UP000198945"/>
    </source>
</evidence>
<dbReference type="Proteomes" id="UP000198945">
    <property type="component" value="Unassembled WGS sequence"/>
</dbReference>
<dbReference type="PANTHER" id="PTHR33941:SF11">
    <property type="entry name" value="BACTERIAL MICROCOMPARTMENT SHELL PROTEIN PDUJ"/>
    <property type="match status" value="1"/>
</dbReference>
<dbReference type="AlphaFoldDB" id="A0A1G6L4M8"/>
<protein>
    <submittedName>
        <fullName evidence="6">Carboxysome shell and ethanolamine utilization microcompartment protein CcmL/EutN</fullName>
    </submittedName>
</protein>
<feature type="compositionally biased region" description="Acidic residues" evidence="4">
    <location>
        <begin position="150"/>
        <end position="160"/>
    </location>
</feature>
<dbReference type="SMART" id="SM00877">
    <property type="entry name" value="BMC"/>
    <property type="match status" value="1"/>
</dbReference>
<dbReference type="Pfam" id="PF00936">
    <property type="entry name" value="BMC"/>
    <property type="match status" value="1"/>
</dbReference>
<evidence type="ECO:0000256" key="4">
    <source>
        <dbReference type="SAM" id="MobiDB-lite"/>
    </source>
</evidence>
<evidence type="ECO:0000256" key="2">
    <source>
        <dbReference type="ARBA" id="ARBA00024446"/>
    </source>
</evidence>
<feature type="domain" description="BMC" evidence="5">
    <location>
        <begin position="5"/>
        <end position="89"/>
    </location>
</feature>
<sequence length="191" mass="20816">MSKKALGMIETVGILAAYEAADVALKSANVKMVGYEISRGGLIVIKFTGDVSAVRSAVDAGKTAASKLSKVWSSHVIARPAEQIEKMINSEDTINNKNKSNSEAEKEETEDISEAEIDEDDKSSVKSDDLEAESKESNEEAESKGKEEKEDTEELEEEDICNLCGDPACPRNKGDLHTDCIHYDEIKGDKE</sequence>
<keyword evidence="2" id="KW-1283">Bacterial microcompartment</keyword>